<dbReference type="Pfam" id="PF01521">
    <property type="entry name" value="Fe-S_biosyn"/>
    <property type="match status" value="1"/>
</dbReference>
<dbReference type="RefSeq" id="WP_284231786.1">
    <property type="nucleotide sequence ID" value="NZ_BSUL01000001.1"/>
</dbReference>
<gene>
    <name evidence="2" type="ORF">GCM10025874_17020</name>
</gene>
<evidence type="ECO:0000313" key="2">
    <source>
        <dbReference type="EMBL" id="GMA28449.1"/>
    </source>
</evidence>
<sequence>MTLTLTENATNVVKTIVEQNPGTETGGLRIDGADRGPTDFALSLVPEPLEADTVVEEGGARVFLEPTAAQVLDDKVLDAQVEQDGSVRFAIGVQEA</sequence>
<dbReference type="Proteomes" id="UP001157160">
    <property type="component" value="Unassembled WGS sequence"/>
</dbReference>
<protein>
    <submittedName>
        <fullName evidence="2">Iron-sulfur cluster biosynthesis protein</fullName>
    </submittedName>
</protein>
<dbReference type="InterPro" id="IPR000361">
    <property type="entry name" value="ATAP_core_dom"/>
</dbReference>
<dbReference type="EMBL" id="BSUL01000001">
    <property type="protein sequence ID" value="GMA28449.1"/>
    <property type="molecule type" value="Genomic_DNA"/>
</dbReference>
<dbReference type="InterPro" id="IPR035903">
    <property type="entry name" value="HesB-like_dom_sf"/>
</dbReference>
<evidence type="ECO:0000313" key="3">
    <source>
        <dbReference type="Proteomes" id="UP001157160"/>
    </source>
</evidence>
<evidence type="ECO:0000259" key="1">
    <source>
        <dbReference type="Pfam" id="PF01521"/>
    </source>
</evidence>
<feature type="domain" description="Core" evidence="1">
    <location>
        <begin position="1"/>
        <end position="82"/>
    </location>
</feature>
<accession>A0AA37UDL4</accession>
<dbReference type="AlphaFoldDB" id="A0AA37UDL4"/>
<dbReference type="Gene3D" id="2.60.300.12">
    <property type="entry name" value="HesB-like domain"/>
    <property type="match status" value="1"/>
</dbReference>
<keyword evidence="3" id="KW-1185">Reference proteome</keyword>
<name>A0AA37UDL4_9MICO</name>
<organism evidence="2 3">
    <name type="scientific">Arenivirga flava</name>
    <dbReference type="NCBI Taxonomy" id="1930060"/>
    <lineage>
        <taxon>Bacteria</taxon>
        <taxon>Bacillati</taxon>
        <taxon>Actinomycetota</taxon>
        <taxon>Actinomycetes</taxon>
        <taxon>Micrococcales</taxon>
        <taxon>Microbacteriaceae</taxon>
        <taxon>Arenivirga</taxon>
    </lineage>
</organism>
<proteinExistence type="predicted"/>
<reference evidence="2 3" key="1">
    <citation type="journal article" date="2014" name="Int. J. Syst. Evol. Microbiol.">
        <title>Complete genome sequence of Corynebacterium casei LMG S-19264T (=DSM 44701T), isolated from a smear-ripened cheese.</title>
        <authorList>
            <consortium name="US DOE Joint Genome Institute (JGI-PGF)"/>
            <person name="Walter F."/>
            <person name="Albersmeier A."/>
            <person name="Kalinowski J."/>
            <person name="Ruckert C."/>
        </authorList>
    </citation>
    <scope>NUCLEOTIDE SEQUENCE [LARGE SCALE GENOMIC DNA]</scope>
    <source>
        <strain evidence="2 3">NBRC 112289</strain>
    </source>
</reference>
<dbReference type="SUPFAM" id="SSF89360">
    <property type="entry name" value="HesB-like domain"/>
    <property type="match status" value="1"/>
</dbReference>
<comment type="caution">
    <text evidence="2">The sequence shown here is derived from an EMBL/GenBank/DDBJ whole genome shotgun (WGS) entry which is preliminary data.</text>
</comment>